<reference evidence="1" key="1">
    <citation type="submission" date="2024-07" db="EMBL/GenBank/DDBJ databases">
        <title>Metagenome and Metagenome-Assembled Genomes of Archaea from a hot spring from the geothermal field of Los Azufres, Mexico.</title>
        <authorList>
            <person name="Marin-Paredes R."/>
            <person name="Martinez-Romero E."/>
            <person name="Servin-Garciduenas L.E."/>
        </authorList>
    </citation>
    <scope>NUCLEOTIDE SEQUENCE</scope>
    <source>
        <strain evidence="1">AZ1-454</strain>
    </source>
</reference>
<accession>A0ACC6TRB9</accession>
<evidence type="ECO:0000313" key="1">
    <source>
        <dbReference type="EMBL" id="MEW9492338.1"/>
    </source>
</evidence>
<proteinExistence type="predicted"/>
<organism evidence="1 2">
    <name type="scientific">Candidatus Aramenus sulfurataquae</name>
    <dbReference type="NCBI Taxonomy" id="1326980"/>
    <lineage>
        <taxon>Archaea</taxon>
        <taxon>Thermoproteota</taxon>
        <taxon>Thermoprotei</taxon>
        <taxon>Sulfolobales</taxon>
        <taxon>Sulfolobaceae</taxon>
        <taxon>Candidatus Aramenus</taxon>
    </lineage>
</organism>
<sequence>MYSYARVLLKLHWGFSVSVPSASKAKASFLLPPPTTLKGALSFANYRGVDSLKGGSPAKEFEGVFAFARFSDNALASYTEDVVRNVVLLFQRRKGKEHWYNIVPTGKVISPSGELLVVYVTDKISKDDLERMAWSIIRIGSKESLVSVESVEVGDAKEVKGVRVKTKYYFPATVKVPPDYSPLLIYANFWEGGYDFGKEGKIVRYAIPLQKFPIKSVEVEVEAQRAFEVGGEYVVVA</sequence>
<protein>
    <submittedName>
        <fullName evidence="1">Type I-A CRISPR-associated protein Cas5a</fullName>
    </submittedName>
</protein>
<dbReference type="EMBL" id="JZWS03000023">
    <property type="protein sequence ID" value="MEW9492338.1"/>
    <property type="molecule type" value="Genomic_DNA"/>
</dbReference>
<comment type="caution">
    <text evidence="1">The sequence shown here is derived from an EMBL/GenBank/DDBJ whole genome shotgun (WGS) entry which is preliminary data.</text>
</comment>
<name>A0ACC6TRB9_9CREN</name>
<dbReference type="Proteomes" id="UP000053480">
    <property type="component" value="Unassembled WGS sequence"/>
</dbReference>
<evidence type="ECO:0000313" key="2">
    <source>
        <dbReference type="Proteomes" id="UP000053480"/>
    </source>
</evidence>
<gene>
    <name evidence="1" type="primary">cas5a</name>
    <name evidence="1" type="ORF">TQ35_0009095</name>
</gene>